<sequence length="191" mass="20895">MGVPNTDNFSFHDVKNEIENNGGATTNSLVEAFANANATGFDSSYEGSKDSLLNFRNYNHVMLGKLVLGSINDPNLSTSFRSVNNRFTINNSSVNGNVELRFTFISDNSDVSNNIVPLFEGNSMILNTPIVRNYVINPNPNGIDLIITDLTYQYNSNGGSGSVEILMEILSVTGNTMPTTTSVIIREFYTD</sequence>
<gene>
    <name evidence="1" type="ORF">JL193_07200</name>
</gene>
<name>A0ABX7T1V4_9FLAO</name>
<reference evidence="1 2" key="1">
    <citation type="submission" date="2021-03" db="EMBL/GenBank/DDBJ databases">
        <title>Complete genome of Polaribacter_sp.G4M1.</title>
        <authorList>
            <person name="Jeong S.W."/>
            <person name="Bae J.W."/>
        </authorList>
    </citation>
    <scope>NUCLEOTIDE SEQUENCE [LARGE SCALE GENOMIC DNA]</scope>
    <source>
        <strain evidence="1 2">G4M1</strain>
    </source>
</reference>
<evidence type="ECO:0000313" key="2">
    <source>
        <dbReference type="Proteomes" id="UP000663935"/>
    </source>
</evidence>
<accession>A0ABX7T1V4</accession>
<proteinExistence type="predicted"/>
<dbReference type="Proteomes" id="UP000663935">
    <property type="component" value="Chromosome"/>
</dbReference>
<keyword evidence="2" id="KW-1185">Reference proteome</keyword>
<evidence type="ECO:0000313" key="1">
    <source>
        <dbReference type="EMBL" id="QTD39028.1"/>
    </source>
</evidence>
<dbReference type="EMBL" id="CP071795">
    <property type="protein sequence ID" value="QTD39028.1"/>
    <property type="molecule type" value="Genomic_DNA"/>
</dbReference>
<organism evidence="1 2">
    <name type="scientific">Polaribacter batillariae</name>
    <dbReference type="NCBI Taxonomy" id="2808900"/>
    <lineage>
        <taxon>Bacteria</taxon>
        <taxon>Pseudomonadati</taxon>
        <taxon>Bacteroidota</taxon>
        <taxon>Flavobacteriia</taxon>
        <taxon>Flavobacteriales</taxon>
        <taxon>Flavobacteriaceae</taxon>
    </lineage>
</organism>
<protein>
    <submittedName>
        <fullName evidence="1">Uncharacterized protein</fullName>
    </submittedName>
</protein>
<dbReference type="RefSeq" id="WP_207973139.1">
    <property type="nucleotide sequence ID" value="NZ_CP071795.1"/>
</dbReference>